<evidence type="ECO:0000256" key="3">
    <source>
        <dbReference type="ARBA" id="ARBA00022448"/>
    </source>
</evidence>
<dbReference type="GO" id="GO:0005743">
    <property type="term" value="C:mitochondrial inner membrane"/>
    <property type="evidence" value="ECO:0007669"/>
    <property type="project" value="UniProtKB-SubCell"/>
</dbReference>
<evidence type="ECO:0000256" key="18">
    <source>
        <dbReference type="SAM" id="Phobius"/>
    </source>
</evidence>
<keyword evidence="20" id="KW-1185">Reference proteome</keyword>
<dbReference type="PANTHER" id="PTHR31803:SF3">
    <property type="entry name" value="ALTERNATIVE OXIDASE"/>
    <property type="match status" value="1"/>
</dbReference>
<dbReference type="InterPro" id="IPR002680">
    <property type="entry name" value="AOX"/>
</dbReference>
<dbReference type="GO" id="GO:0098803">
    <property type="term" value="C:respiratory chain complex"/>
    <property type="evidence" value="ECO:0007669"/>
    <property type="project" value="UniProtKB-UniRule"/>
</dbReference>
<dbReference type="GO" id="GO:0010230">
    <property type="term" value="P:alternative respiration"/>
    <property type="evidence" value="ECO:0007669"/>
    <property type="project" value="TreeGrafter"/>
</dbReference>
<dbReference type="GO" id="GO:0046872">
    <property type="term" value="F:metal ion binding"/>
    <property type="evidence" value="ECO:0007669"/>
    <property type="project" value="UniProtKB-UniRule"/>
</dbReference>
<feature type="binding site" evidence="16">
    <location>
        <position position="134"/>
    </location>
    <ligand>
        <name>Fe cation</name>
        <dbReference type="ChEBI" id="CHEBI:24875"/>
        <label>2</label>
    </ligand>
</feature>
<keyword evidence="11 17" id="KW-0560">Oxidoreductase</keyword>
<dbReference type="AlphaFoldDB" id="A0A8E2E762"/>
<comment type="cofactor">
    <cofactor evidence="16 17">
        <name>Fe cation</name>
        <dbReference type="ChEBI" id="CHEBI:24875"/>
    </cofactor>
    <text evidence="16 17">Binds 2 iron ions per subunit.</text>
</comment>
<dbReference type="EMBL" id="KV745048">
    <property type="protein sequence ID" value="OCK78637.1"/>
    <property type="molecule type" value="Genomic_DNA"/>
</dbReference>
<evidence type="ECO:0000256" key="10">
    <source>
        <dbReference type="ARBA" id="ARBA00022989"/>
    </source>
</evidence>
<feature type="binding site" evidence="16">
    <location>
        <position position="240"/>
    </location>
    <ligand>
        <name>Fe cation</name>
        <dbReference type="ChEBI" id="CHEBI:24875"/>
        <label>1</label>
    </ligand>
</feature>
<keyword evidence="13" id="KW-0496">Mitochondrion</keyword>
<evidence type="ECO:0000256" key="12">
    <source>
        <dbReference type="ARBA" id="ARBA00023004"/>
    </source>
</evidence>
<keyword evidence="7" id="KW-0999">Mitochondrion inner membrane</keyword>
<accession>A0A8E2E762</accession>
<keyword evidence="12 16" id="KW-0408">Iron</keyword>
<dbReference type="Proteomes" id="UP000250266">
    <property type="component" value="Unassembled WGS sequence"/>
</dbReference>
<dbReference type="Gene3D" id="1.20.1260.140">
    <property type="entry name" value="Alternative oxidase"/>
    <property type="match status" value="1"/>
</dbReference>
<feature type="binding site" evidence="16">
    <location>
        <position position="134"/>
    </location>
    <ligand>
        <name>Fe cation</name>
        <dbReference type="ChEBI" id="CHEBI:24875"/>
        <label>1</label>
    </ligand>
</feature>
<reference evidence="19 20" key="1">
    <citation type="journal article" date="2016" name="Nat. Commun.">
        <title>Ectomycorrhizal ecology is imprinted in the genome of the dominant symbiotic fungus Cenococcum geophilum.</title>
        <authorList>
            <consortium name="DOE Joint Genome Institute"/>
            <person name="Peter M."/>
            <person name="Kohler A."/>
            <person name="Ohm R.A."/>
            <person name="Kuo A."/>
            <person name="Krutzmann J."/>
            <person name="Morin E."/>
            <person name="Arend M."/>
            <person name="Barry K.W."/>
            <person name="Binder M."/>
            <person name="Choi C."/>
            <person name="Clum A."/>
            <person name="Copeland A."/>
            <person name="Grisel N."/>
            <person name="Haridas S."/>
            <person name="Kipfer T."/>
            <person name="LaButti K."/>
            <person name="Lindquist E."/>
            <person name="Lipzen A."/>
            <person name="Maire R."/>
            <person name="Meier B."/>
            <person name="Mihaltcheva S."/>
            <person name="Molinier V."/>
            <person name="Murat C."/>
            <person name="Poggeler S."/>
            <person name="Quandt C.A."/>
            <person name="Sperisen C."/>
            <person name="Tritt A."/>
            <person name="Tisserant E."/>
            <person name="Crous P.W."/>
            <person name="Henrissat B."/>
            <person name="Nehls U."/>
            <person name="Egli S."/>
            <person name="Spatafora J.W."/>
            <person name="Grigoriev I.V."/>
            <person name="Martin F.M."/>
        </authorList>
    </citation>
    <scope>NUCLEOTIDE SEQUENCE [LARGE SCALE GENOMIC DNA]</scope>
    <source>
        <strain evidence="19 20">CBS 459.81</strain>
    </source>
</reference>
<evidence type="ECO:0000256" key="7">
    <source>
        <dbReference type="ARBA" id="ARBA00022792"/>
    </source>
</evidence>
<comment type="subcellular location">
    <subcellularLocation>
        <location evidence="1">Mitochondrion inner membrane</location>
        <topology evidence="1">Multi-pass membrane protein</topology>
        <orientation evidence="1">Matrix side</orientation>
    </subcellularLocation>
</comment>
<comment type="similarity">
    <text evidence="2 17">Belongs to the alternative oxidase family.</text>
</comment>
<feature type="binding site" evidence="16">
    <location>
        <position position="240"/>
    </location>
    <ligand>
        <name>Fe cation</name>
        <dbReference type="ChEBI" id="CHEBI:24875"/>
        <label>2</label>
    </ligand>
</feature>
<dbReference type="Pfam" id="PF01786">
    <property type="entry name" value="AOX"/>
    <property type="match status" value="1"/>
</dbReference>
<evidence type="ECO:0000256" key="6">
    <source>
        <dbReference type="ARBA" id="ARBA00022723"/>
    </source>
</evidence>
<protein>
    <recommendedName>
        <fullName evidence="17">Alternative oxidase</fullName>
        <ecNumber evidence="17">1.-.-.-</ecNumber>
    </recommendedName>
</protein>
<dbReference type="FunFam" id="1.20.1260.140:FF:000002">
    <property type="entry name" value="Alternative oxidase"/>
    <property type="match status" value="1"/>
</dbReference>
<evidence type="ECO:0000256" key="2">
    <source>
        <dbReference type="ARBA" id="ARBA00008388"/>
    </source>
</evidence>
<evidence type="ECO:0000256" key="11">
    <source>
        <dbReference type="ARBA" id="ARBA00023002"/>
    </source>
</evidence>
<evidence type="ECO:0000256" key="9">
    <source>
        <dbReference type="ARBA" id="ARBA00022982"/>
    </source>
</evidence>
<evidence type="ECO:0000256" key="13">
    <source>
        <dbReference type="ARBA" id="ARBA00023128"/>
    </source>
</evidence>
<organism evidence="19 20">
    <name type="scientific">Lepidopterella palustris CBS 459.81</name>
    <dbReference type="NCBI Taxonomy" id="1314670"/>
    <lineage>
        <taxon>Eukaryota</taxon>
        <taxon>Fungi</taxon>
        <taxon>Dikarya</taxon>
        <taxon>Ascomycota</taxon>
        <taxon>Pezizomycotina</taxon>
        <taxon>Dothideomycetes</taxon>
        <taxon>Pleosporomycetidae</taxon>
        <taxon>Mytilinidiales</taxon>
        <taxon>Argynnaceae</taxon>
        <taxon>Lepidopterella</taxon>
    </lineage>
</organism>
<evidence type="ECO:0000256" key="17">
    <source>
        <dbReference type="RuleBase" id="RU003779"/>
    </source>
</evidence>
<keyword evidence="6 16" id="KW-0479">Metal-binding</keyword>
<evidence type="ECO:0000256" key="15">
    <source>
        <dbReference type="ARBA" id="ARBA00025285"/>
    </source>
</evidence>
<gene>
    <name evidence="19" type="ORF">K432DRAFT_394614</name>
</gene>
<evidence type="ECO:0000256" key="8">
    <source>
        <dbReference type="ARBA" id="ARBA00022946"/>
    </source>
</evidence>
<keyword evidence="8" id="KW-0809">Transit peptide</keyword>
<dbReference type="InterPro" id="IPR038659">
    <property type="entry name" value="AOX_sf"/>
</dbReference>
<dbReference type="GO" id="GO:0009916">
    <property type="term" value="F:alternative oxidase activity"/>
    <property type="evidence" value="ECO:0007669"/>
    <property type="project" value="UniProtKB-UniRule"/>
</dbReference>
<keyword evidence="4 17" id="KW-0679">Respiratory chain</keyword>
<evidence type="ECO:0000313" key="19">
    <source>
        <dbReference type="EMBL" id="OCK78637.1"/>
    </source>
</evidence>
<evidence type="ECO:0000256" key="1">
    <source>
        <dbReference type="ARBA" id="ARBA00004292"/>
    </source>
</evidence>
<comment type="function">
    <text evidence="15">Catalyzes cyanide-resistant oxygen consumption. May increase respiration when the cytochrome respiratory pathway is restricted, or in response to low temperatures.</text>
</comment>
<keyword evidence="14 17" id="KW-0472">Membrane</keyword>
<dbReference type="PANTHER" id="PTHR31803">
    <property type="entry name" value="ALTERNATIVE OXIDASE"/>
    <property type="match status" value="1"/>
</dbReference>
<evidence type="ECO:0000256" key="5">
    <source>
        <dbReference type="ARBA" id="ARBA00022692"/>
    </source>
</evidence>
<feature type="binding site" evidence="16">
    <location>
        <position position="185"/>
    </location>
    <ligand>
        <name>Fe cation</name>
        <dbReference type="ChEBI" id="CHEBI:24875"/>
        <label>2</label>
    </ligand>
</feature>
<keyword evidence="9 17" id="KW-0249">Electron transport</keyword>
<evidence type="ECO:0000256" key="4">
    <source>
        <dbReference type="ARBA" id="ARBA00022660"/>
    </source>
</evidence>
<feature type="binding site" evidence="16">
    <location>
        <position position="243"/>
    </location>
    <ligand>
        <name>Fe cation</name>
        <dbReference type="ChEBI" id="CHEBI:24875"/>
        <label>2</label>
    </ligand>
</feature>
<evidence type="ECO:0000313" key="20">
    <source>
        <dbReference type="Proteomes" id="UP000250266"/>
    </source>
</evidence>
<feature type="binding site" evidence="16">
    <location>
        <position position="95"/>
    </location>
    <ligand>
        <name>Fe cation</name>
        <dbReference type="ChEBI" id="CHEBI:24875"/>
        <label>1</label>
    </ligand>
</feature>
<evidence type="ECO:0000256" key="16">
    <source>
        <dbReference type="PIRSR" id="PIRSR005229-1"/>
    </source>
</evidence>
<evidence type="ECO:0000256" key="14">
    <source>
        <dbReference type="ARBA" id="ARBA00023136"/>
    </source>
</evidence>
<name>A0A8E2E762_9PEZI</name>
<keyword evidence="3" id="KW-0813">Transport</keyword>
<proteinExistence type="inferred from homology"/>
<dbReference type="EC" id="1.-.-.-" evidence="17"/>
<keyword evidence="10 18" id="KW-1133">Transmembrane helix</keyword>
<dbReference type="PIRSF" id="PIRSF005229">
    <property type="entry name" value="AOX"/>
    <property type="match status" value="1"/>
</dbReference>
<feature type="transmembrane region" description="Helical" evidence="18">
    <location>
        <begin position="149"/>
        <end position="173"/>
    </location>
</feature>
<dbReference type="OrthoDB" id="16906at2759"/>
<sequence>MYVNCHVECLCDNKELMTCVRSRFTEDMKSVPIAHRETQSWSDKFALGAVRFLRSVMDLATGSRHPVERVVGGSKQVVEWRMNGSKWLVRFIFLESVTGVPRMAGEILRHLRSLRRMRMDNGWIETLIGESFNERMYLLTFLKLYSPGIFMRTMILGAQGVFFNGFFLCYLVSPKTCHRFVGYLEEEAVIAYTRALQDLDAGKLPLWSRLKAPEIAVQYCNMPEGHRTMKNLLLYVRADEAKHREVNHTLRNLDQHIDPSPFLSKFNDESKIHPSKGLENLKGVGWRCEDAL</sequence>
<keyword evidence="5 17" id="KW-0812">Transmembrane</keyword>